<feature type="region of interest" description="Disordered" evidence="1">
    <location>
        <begin position="291"/>
        <end position="310"/>
    </location>
</feature>
<dbReference type="Proteomes" id="UP000026962">
    <property type="component" value="Chromosome 5"/>
</dbReference>
<organism evidence="2">
    <name type="scientific">Oryza punctata</name>
    <name type="common">Red rice</name>
    <dbReference type="NCBI Taxonomy" id="4537"/>
    <lineage>
        <taxon>Eukaryota</taxon>
        <taxon>Viridiplantae</taxon>
        <taxon>Streptophyta</taxon>
        <taxon>Embryophyta</taxon>
        <taxon>Tracheophyta</taxon>
        <taxon>Spermatophyta</taxon>
        <taxon>Magnoliopsida</taxon>
        <taxon>Liliopsida</taxon>
        <taxon>Poales</taxon>
        <taxon>Poaceae</taxon>
        <taxon>BOP clade</taxon>
        <taxon>Oryzoideae</taxon>
        <taxon>Oryzeae</taxon>
        <taxon>Oryzinae</taxon>
        <taxon>Oryza</taxon>
    </lineage>
</organism>
<dbReference type="HOGENOM" id="CLU_898298_0_0_1"/>
<dbReference type="EnsemblPlants" id="OPUNC05G05250.8">
    <property type="protein sequence ID" value="OPUNC05G05250.8"/>
    <property type="gene ID" value="OPUNC05G05250"/>
</dbReference>
<evidence type="ECO:0000313" key="2">
    <source>
        <dbReference type="EnsemblPlants" id="OPUNC05G05250.8"/>
    </source>
</evidence>
<name>A0A0E0KZB3_ORYPU</name>
<feature type="region of interest" description="Disordered" evidence="1">
    <location>
        <begin position="1"/>
        <end position="41"/>
    </location>
</feature>
<evidence type="ECO:0000313" key="3">
    <source>
        <dbReference type="Proteomes" id="UP000026962"/>
    </source>
</evidence>
<dbReference type="AlphaFoldDB" id="A0A0E0KZB3"/>
<dbReference type="Gramene" id="OPUNC05G05250.8">
    <property type="protein sequence ID" value="OPUNC05G05250.8"/>
    <property type="gene ID" value="OPUNC05G05250"/>
</dbReference>
<proteinExistence type="predicted"/>
<evidence type="ECO:0000256" key="1">
    <source>
        <dbReference type="SAM" id="MobiDB-lite"/>
    </source>
</evidence>
<protein>
    <submittedName>
        <fullName evidence="2">Uncharacterized protein</fullName>
    </submittedName>
</protein>
<reference evidence="2" key="2">
    <citation type="submission" date="2018-05" db="EMBL/GenBank/DDBJ databases">
        <title>OpunRS2 (Oryza punctata Reference Sequence Version 2).</title>
        <authorList>
            <person name="Zhang J."/>
            <person name="Kudrna D."/>
            <person name="Lee S."/>
            <person name="Talag J."/>
            <person name="Welchert J."/>
            <person name="Wing R.A."/>
        </authorList>
    </citation>
    <scope>NUCLEOTIDE SEQUENCE [LARGE SCALE GENOMIC DNA]</scope>
</reference>
<accession>A0A0E0KZB3</accession>
<keyword evidence="3" id="KW-1185">Reference proteome</keyword>
<reference evidence="2" key="1">
    <citation type="submission" date="2015-04" db="UniProtKB">
        <authorList>
            <consortium name="EnsemblPlants"/>
        </authorList>
    </citation>
    <scope>IDENTIFICATION</scope>
</reference>
<sequence length="310" mass="32947">MLTTSVSPSTLPPLELAGGKSAVSWEGGGEANRVQWHPPRCEEDGVKLTMLTSTAEGRDGAMAWGGGGSGASKVGSGRHSGGATARAAWGWRGEGAAENGSVARRLRWWWHRHQWRDRRGTDVGTTTRKLGGGGGAGTDAAGASPEARRKGGVAVQRELAVVGRLPRCWWAPSPFLDLLPFFGGIDVTLCSLGFSFGQKLARRLTGGGTEEAWTSFQGWRQGAAACVEVGRRRGAGAVEWRPRAATARPVVSELRGDEFQSKVARIPGESLAWWFIGPRQAIRTFDRPIEATTTTTNKSGEAAQGEGKTI</sequence>
<feature type="region of interest" description="Disordered" evidence="1">
    <location>
        <begin position="122"/>
        <end position="149"/>
    </location>
</feature>